<sequence length="90" mass="10166">MQTPDPIDPYANVPTASVYDTFAETATKLSGRYTRLADTASSPEEREEWWQKVLALRDAKRAVPAHDRAQLIAHIQQWQAALTELQESRG</sequence>
<keyword evidence="2" id="KW-1185">Reference proteome</keyword>
<accession>A0ABX0DLT9</accession>
<dbReference type="RefSeq" id="WP_165337325.1">
    <property type="nucleotide sequence ID" value="NZ_JAAKZX010000001.1"/>
</dbReference>
<protein>
    <submittedName>
        <fullName evidence="1">Uncharacterized protein</fullName>
    </submittedName>
</protein>
<dbReference type="Proteomes" id="UP001518140">
    <property type="component" value="Unassembled WGS sequence"/>
</dbReference>
<comment type="caution">
    <text evidence="1">The sequence shown here is derived from an EMBL/GenBank/DDBJ whole genome shotgun (WGS) entry which is preliminary data.</text>
</comment>
<evidence type="ECO:0000313" key="1">
    <source>
        <dbReference type="EMBL" id="NGO40639.1"/>
    </source>
</evidence>
<organism evidence="1 2">
    <name type="scientific">Streptomyces ureilyticus</name>
    <dbReference type="NCBI Taxonomy" id="1775131"/>
    <lineage>
        <taxon>Bacteria</taxon>
        <taxon>Bacillati</taxon>
        <taxon>Actinomycetota</taxon>
        <taxon>Actinomycetes</taxon>
        <taxon>Kitasatosporales</taxon>
        <taxon>Streptomycetaceae</taxon>
        <taxon>Streptomyces</taxon>
    </lineage>
</organism>
<dbReference type="EMBL" id="JAAKZX010000001">
    <property type="protein sequence ID" value="NGO40639.1"/>
    <property type="molecule type" value="Genomic_DNA"/>
</dbReference>
<proteinExistence type="predicted"/>
<reference evidence="1 2" key="1">
    <citation type="submission" date="2020-02" db="EMBL/GenBank/DDBJ databases">
        <title>Whole-genome analyses of novel actinobacteria.</title>
        <authorList>
            <person name="Sahin N."/>
            <person name="Tokatli A."/>
        </authorList>
    </citation>
    <scope>NUCLEOTIDE SEQUENCE [LARGE SCALE GENOMIC DNA]</scope>
    <source>
        <strain evidence="1 2">YC419</strain>
    </source>
</reference>
<name>A0ABX0DLT9_9ACTN</name>
<gene>
    <name evidence="1" type="ORF">G6048_00205</name>
</gene>
<evidence type="ECO:0000313" key="2">
    <source>
        <dbReference type="Proteomes" id="UP001518140"/>
    </source>
</evidence>